<name>A0A1F5VGM6_9BACT</name>
<protein>
    <recommendedName>
        <fullName evidence="1">PPM-type phosphatase domain-containing protein</fullName>
    </recommendedName>
</protein>
<organism evidence="2 3">
    <name type="scientific">Candidatus Giovannonibacteria bacterium RIFCSPHIGHO2_01_FULL_45_23</name>
    <dbReference type="NCBI Taxonomy" id="1798325"/>
    <lineage>
        <taxon>Bacteria</taxon>
        <taxon>Candidatus Giovannoniibacteriota</taxon>
    </lineage>
</organism>
<proteinExistence type="predicted"/>
<gene>
    <name evidence="2" type="ORF">A2834_02680</name>
</gene>
<evidence type="ECO:0000313" key="3">
    <source>
        <dbReference type="Proteomes" id="UP000179251"/>
    </source>
</evidence>
<dbReference type="InterPro" id="IPR001932">
    <property type="entry name" value="PPM-type_phosphatase-like_dom"/>
</dbReference>
<dbReference type="SUPFAM" id="SSF81606">
    <property type="entry name" value="PP2C-like"/>
    <property type="match status" value="1"/>
</dbReference>
<feature type="domain" description="PPM-type phosphatase" evidence="1">
    <location>
        <begin position="49"/>
        <end position="234"/>
    </location>
</feature>
<accession>A0A1F5VGM6</accession>
<dbReference type="InterPro" id="IPR036457">
    <property type="entry name" value="PPM-type-like_dom_sf"/>
</dbReference>
<dbReference type="EMBL" id="MFHD01000016">
    <property type="protein sequence ID" value="OGF62607.1"/>
    <property type="molecule type" value="Genomic_DNA"/>
</dbReference>
<dbReference type="STRING" id="1798325.A2834_02680"/>
<comment type="caution">
    <text evidence="2">The sequence shown here is derived from an EMBL/GenBank/DDBJ whole genome shotgun (WGS) entry which is preliminary data.</text>
</comment>
<sequence>MQYLSIIEQPTKEAIKAFAEKRNLTEHLPETYQHPQEDYLVASNSPPVFVVSDGVTLNFKKIVEDDAKYPVPSPAGEVAKIFCEAVVKSARDKYSEFDAEQIVEVFKEANGEVKNYNEQIGKSDISGNATGFYAATGSFVIIKKDKAYWASICDSFVAHFDKEMNVKFMSSGLCLPYAVINGQEKMAGYLEKGALDLANSDRIFVFTDGFEHYVKNAEFLKMFRNWSGNLKKHIAGFSEKMNLKDPENYGHERSLIAILV</sequence>
<evidence type="ECO:0000259" key="1">
    <source>
        <dbReference type="Pfam" id="PF13672"/>
    </source>
</evidence>
<dbReference type="AlphaFoldDB" id="A0A1F5VGM6"/>
<evidence type="ECO:0000313" key="2">
    <source>
        <dbReference type="EMBL" id="OGF62607.1"/>
    </source>
</evidence>
<dbReference type="Pfam" id="PF13672">
    <property type="entry name" value="PP2C_2"/>
    <property type="match status" value="1"/>
</dbReference>
<reference evidence="2 3" key="1">
    <citation type="journal article" date="2016" name="Nat. Commun.">
        <title>Thousands of microbial genomes shed light on interconnected biogeochemical processes in an aquifer system.</title>
        <authorList>
            <person name="Anantharaman K."/>
            <person name="Brown C.T."/>
            <person name="Hug L.A."/>
            <person name="Sharon I."/>
            <person name="Castelle C.J."/>
            <person name="Probst A.J."/>
            <person name="Thomas B.C."/>
            <person name="Singh A."/>
            <person name="Wilkins M.J."/>
            <person name="Karaoz U."/>
            <person name="Brodie E.L."/>
            <person name="Williams K.H."/>
            <person name="Hubbard S.S."/>
            <person name="Banfield J.F."/>
        </authorList>
    </citation>
    <scope>NUCLEOTIDE SEQUENCE [LARGE SCALE GENOMIC DNA]</scope>
</reference>
<dbReference type="Proteomes" id="UP000179251">
    <property type="component" value="Unassembled WGS sequence"/>
</dbReference>
<dbReference type="Gene3D" id="3.60.40.10">
    <property type="entry name" value="PPM-type phosphatase domain"/>
    <property type="match status" value="1"/>
</dbReference>